<evidence type="ECO:0000259" key="11">
    <source>
        <dbReference type="Pfam" id="PF08244"/>
    </source>
</evidence>
<dbReference type="PROSITE" id="PS00609">
    <property type="entry name" value="GLYCOSYL_HYDROL_F32"/>
    <property type="match status" value="1"/>
</dbReference>
<keyword evidence="9" id="KW-0119">Carbohydrate metabolism</keyword>
<dbReference type="GO" id="GO:0005737">
    <property type="term" value="C:cytoplasm"/>
    <property type="evidence" value="ECO:0007669"/>
    <property type="project" value="UniProtKB-SubCell"/>
</dbReference>
<comment type="function">
    <text evidence="9">Enables the bacterium to metabolize sucrose as a sole carbon source.</text>
</comment>
<evidence type="ECO:0000256" key="5">
    <source>
        <dbReference type="ARBA" id="ARBA00022801"/>
    </source>
</evidence>
<dbReference type="AlphaFoldDB" id="A0AAI9K369"/>
<evidence type="ECO:0000256" key="9">
    <source>
        <dbReference type="RuleBase" id="RU365015"/>
    </source>
</evidence>
<name>A0AAI9K369_9FIRM</name>
<keyword evidence="6 8" id="KW-0326">Glycosidase</keyword>
<evidence type="ECO:0000313" key="13">
    <source>
        <dbReference type="Proteomes" id="UP000660047"/>
    </source>
</evidence>
<comment type="caution">
    <text evidence="12">The sequence shown here is derived from an EMBL/GenBank/DDBJ whole genome shotgun (WGS) entry which is preliminary data.</text>
</comment>
<evidence type="ECO:0000256" key="7">
    <source>
        <dbReference type="ARBA" id="ARBA00033367"/>
    </source>
</evidence>
<gene>
    <name evidence="12" type="ORF">COEU31_05240</name>
</gene>
<evidence type="ECO:0000256" key="6">
    <source>
        <dbReference type="ARBA" id="ARBA00023295"/>
    </source>
</evidence>
<keyword evidence="5 8" id="KW-0378">Hydrolase</keyword>
<evidence type="ECO:0000256" key="2">
    <source>
        <dbReference type="ARBA" id="ARBA00009902"/>
    </source>
</evidence>
<dbReference type="PANTHER" id="PTHR43101">
    <property type="entry name" value="BETA-FRUCTOSIDASE"/>
    <property type="match status" value="1"/>
</dbReference>
<dbReference type="InterPro" id="IPR023296">
    <property type="entry name" value="Glyco_hydro_beta-prop_sf"/>
</dbReference>
<dbReference type="RefSeq" id="WP_082431264.1">
    <property type="nucleotide sequence ID" value="NZ_BLYL01000002.1"/>
</dbReference>
<sequence length="509" mass="57571">MDINGKMAGKNVVSEALAASRKYETQNEIDKNERPLFHVTPPVGWMNDPNGFSVYNGKVHLFYQYHPYSTEWGPMHWGHQVSDDLIRWEQLPVAIAPDTIYDAEGCFSGTAIEKDGEHVLIYTSVMKNPDGDGVLQNQSIAVGDGVTYKKIQNNPVVTGDMLPEGLSRADFRDPKAWLEDGRYYMAAGCVDQDNKGLVVLLSSADMESWTFESILARNEDDLGGIWECPDFFKLDDHHVLLVSPTGMKAEGYEFHNGNNSIYFVGEFDKGEKKFDGGEPLSLDYGTDFYAPQTTLLPDGRRIMIAWMQSWHNLWIPGGQKWQGMMTIPREISLKNGRLIQKPVREIEKYHANMVRYSDEVVSGRRSLEGISGRSLDVTFVITGNKYSRFTVNLAKGSGYYTRFIYDRENNIIEMDRTFAGFEKDVVCIRRACVKSAECYGDVKEKVDEQQEAQDSIKLRFILDRNSIELFVNDGAMTMSTAIYTPIEADGIELLCEGQAVVDVEKYDII</sequence>
<dbReference type="InterPro" id="IPR013320">
    <property type="entry name" value="ConA-like_dom_sf"/>
</dbReference>
<dbReference type="InterPro" id="IPR001362">
    <property type="entry name" value="Glyco_hydro_32"/>
</dbReference>
<dbReference type="GO" id="GO:0004564">
    <property type="term" value="F:beta-fructofuranosidase activity"/>
    <property type="evidence" value="ECO:0007669"/>
    <property type="project" value="UniProtKB-EC"/>
</dbReference>
<evidence type="ECO:0000256" key="3">
    <source>
        <dbReference type="ARBA" id="ARBA00012758"/>
    </source>
</evidence>
<dbReference type="NCBIfam" id="TIGR01322">
    <property type="entry name" value="scrB_fam"/>
    <property type="match status" value="1"/>
</dbReference>
<dbReference type="InterPro" id="IPR013148">
    <property type="entry name" value="Glyco_hydro_32_N"/>
</dbReference>
<dbReference type="InterPro" id="IPR051214">
    <property type="entry name" value="GH32_Enzymes"/>
</dbReference>
<dbReference type="Pfam" id="PF08244">
    <property type="entry name" value="Glyco_hydro_32C"/>
    <property type="match status" value="1"/>
</dbReference>
<dbReference type="Pfam" id="PF00251">
    <property type="entry name" value="Glyco_hydro_32N"/>
    <property type="match status" value="1"/>
</dbReference>
<accession>A0AAI9K369</accession>
<protein>
    <recommendedName>
        <fullName evidence="4 8">Sucrose-6-phosphate hydrolase</fullName>
        <ecNumber evidence="3 8">3.2.1.26</ecNumber>
    </recommendedName>
    <alternativeName>
        <fullName evidence="7 9">Invertase</fullName>
    </alternativeName>
</protein>
<evidence type="ECO:0000256" key="4">
    <source>
        <dbReference type="ARBA" id="ARBA00019623"/>
    </source>
</evidence>
<dbReference type="InterPro" id="IPR018053">
    <property type="entry name" value="Glyco_hydro_32_AS"/>
</dbReference>
<evidence type="ECO:0000256" key="8">
    <source>
        <dbReference type="RuleBase" id="RU362110"/>
    </source>
</evidence>
<dbReference type="Proteomes" id="UP000660047">
    <property type="component" value="Unassembled WGS sequence"/>
</dbReference>
<dbReference type="Gene3D" id="2.60.120.560">
    <property type="entry name" value="Exo-inulinase, domain 1"/>
    <property type="match status" value="1"/>
</dbReference>
<feature type="domain" description="Glycosyl hydrolase family 32 N-terminal" evidence="10">
    <location>
        <begin position="38"/>
        <end position="342"/>
    </location>
</feature>
<dbReference type="CDD" id="cd08996">
    <property type="entry name" value="GH32_FFase"/>
    <property type="match status" value="1"/>
</dbReference>
<dbReference type="EC" id="3.2.1.26" evidence="3 8"/>
<dbReference type="PANTHER" id="PTHR43101:SF1">
    <property type="entry name" value="BETA-FRUCTOSIDASE"/>
    <property type="match status" value="1"/>
</dbReference>
<comment type="subcellular location">
    <subcellularLocation>
        <location evidence="9">Cytoplasm</location>
    </subcellularLocation>
</comment>
<proteinExistence type="inferred from homology"/>
<dbReference type="SMART" id="SM00640">
    <property type="entry name" value="Glyco_32"/>
    <property type="match status" value="1"/>
</dbReference>
<organism evidence="12 13">
    <name type="scientific">Coprococcus eutactus</name>
    <dbReference type="NCBI Taxonomy" id="33043"/>
    <lineage>
        <taxon>Bacteria</taxon>
        <taxon>Bacillati</taxon>
        <taxon>Bacillota</taxon>
        <taxon>Clostridia</taxon>
        <taxon>Lachnospirales</taxon>
        <taxon>Lachnospiraceae</taxon>
        <taxon>Coprococcus</taxon>
    </lineage>
</organism>
<evidence type="ECO:0000313" key="12">
    <source>
        <dbReference type="EMBL" id="GFO93478.1"/>
    </source>
</evidence>
<dbReference type="SUPFAM" id="SSF49899">
    <property type="entry name" value="Concanavalin A-like lectins/glucanases"/>
    <property type="match status" value="1"/>
</dbReference>
<dbReference type="GO" id="GO:0005975">
    <property type="term" value="P:carbohydrate metabolic process"/>
    <property type="evidence" value="ECO:0007669"/>
    <property type="project" value="InterPro"/>
</dbReference>
<evidence type="ECO:0000256" key="1">
    <source>
        <dbReference type="ARBA" id="ARBA00004914"/>
    </source>
</evidence>
<reference evidence="12" key="1">
    <citation type="submission" date="2020-06" db="EMBL/GenBank/DDBJ databases">
        <title>Characterization of fructooligosaccharide metabolism and fructooligosaccharide-degrading enzymes in human commensal butyrate producers.</title>
        <authorList>
            <person name="Tanno H."/>
            <person name="Fujii T."/>
            <person name="Hirano K."/>
            <person name="Maeno S."/>
            <person name="Tonozuka T."/>
            <person name="Sakamoto M."/>
            <person name="Ohkuma M."/>
            <person name="Tochio T."/>
            <person name="Endo A."/>
        </authorList>
    </citation>
    <scope>NUCLEOTIDE SEQUENCE</scope>
    <source>
        <strain evidence="12">JCM 31265</strain>
    </source>
</reference>
<comment type="catalytic activity">
    <reaction evidence="8">
        <text>Hydrolysis of terminal non-reducing beta-D-fructofuranoside residues in beta-D-fructofuranosides.</text>
        <dbReference type="EC" id="3.2.1.26"/>
    </reaction>
</comment>
<evidence type="ECO:0000259" key="10">
    <source>
        <dbReference type="Pfam" id="PF00251"/>
    </source>
</evidence>
<dbReference type="EMBL" id="BLYL01000002">
    <property type="protein sequence ID" value="GFO93478.1"/>
    <property type="molecule type" value="Genomic_DNA"/>
</dbReference>
<keyword evidence="9" id="KW-0963">Cytoplasm</keyword>
<feature type="domain" description="Glycosyl hydrolase family 32 C-terminal" evidence="11">
    <location>
        <begin position="364"/>
        <end position="501"/>
    </location>
</feature>
<comment type="similarity">
    <text evidence="2 8">Belongs to the glycosyl hydrolase 32 family.</text>
</comment>
<dbReference type="Gene3D" id="2.115.10.20">
    <property type="entry name" value="Glycosyl hydrolase domain, family 43"/>
    <property type="match status" value="1"/>
</dbReference>
<dbReference type="InterPro" id="IPR006232">
    <property type="entry name" value="Suc6P_hydrolase"/>
</dbReference>
<dbReference type="SUPFAM" id="SSF75005">
    <property type="entry name" value="Arabinanase/levansucrase/invertase"/>
    <property type="match status" value="1"/>
</dbReference>
<dbReference type="InterPro" id="IPR013189">
    <property type="entry name" value="Glyco_hydro_32_C"/>
</dbReference>
<comment type="pathway">
    <text evidence="1 9">Glycan biosynthesis; sucrose metabolism.</text>
</comment>